<dbReference type="AlphaFoldDB" id="A0A8X6NZ73"/>
<proteinExistence type="predicted"/>
<comment type="caution">
    <text evidence="1">The sequence shown here is derived from an EMBL/GenBank/DDBJ whole genome shotgun (WGS) entry which is preliminary data.</text>
</comment>
<dbReference type="Proteomes" id="UP000887013">
    <property type="component" value="Unassembled WGS sequence"/>
</dbReference>
<sequence length="75" mass="8061">MESFANRNDLELPLNCGHDTLRPLRTAPKLKGRSLPLDHPLIEWTMNCGTEITCLTDGVALPGNGAGDVRGGFSV</sequence>
<name>A0A8X6NZ73_NEPPI</name>
<accession>A0A8X6NZ73</accession>
<dbReference type="EMBL" id="BMAW01015162">
    <property type="protein sequence ID" value="GFT42306.1"/>
    <property type="molecule type" value="Genomic_DNA"/>
</dbReference>
<keyword evidence="2" id="KW-1185">Reference proteome</keyword>
<reference evidence="1" key="1">
    <citation type="submission" date="2020-08" db="EMBL/GenBank/DDBJ databases">
        <title>Multicomponent nature underlies the extraordinary mechanical properties of spider dragline silk.</title>
        <authorList>
            <person name="Kono N."/>
            <person name="Nakamura H."/>
            <person name="Mori M."/>
            <person name="Yoshida Y."/>
            <person name="Ohtoshi R."/>
            <person name="Malay A.D."/>
            <person name="Moran D.A.P."/>
            <person name="Tomita M."/>
            <person name="Numata K."/>
            <person name="Arakawa K."/>
        </authorList>
    </citation>
    <scope>NUCLEOTIDE SEQUENCE</scope>
</reference>
<gene>
    <name evidence="1" type="ORF">NPIL_145481</name>
</gene>
<protein>
    <submittedName>
        <fullName evidence="1">Uncharacterized protein</fullName>
    </submittedName>
</protein>
<evidence type="ECO:0000313" key="1">
    <source>
        <dbReference type="EMBL" id="GFT42306.1"/>
    </source>
</evidence>
<organism evidence="1 2">
    <name type="scientific">Nephila pilipes</name>
    <name type="common">Giant wood spider</name>
    <name type="synonym">Nephila maculata</name>
    <dbReference type="NCBI Taxonomy" id="299642"/>
    <lineage>
        <taxon>Eukaryota</taxon>
        <taxon>Metazoa</taxon>
        <taxon>Ecdysozoa</taxon>
        <taxon>Arthropoda</taxon>
        <taxon>Chelicerata</taxon>
        <taxon>Arachnida</taxon>
        <taxon>Araneae</taxon>
        <taxon>Araneomorphae</taxon>
        <taxon>Entelegynae</taxon>
        <taxon>Araneoidea</taxon>
        <taxon>Nephilidae</taxon>
        <taxon>Nephila</taxon>
    </lineage>
</organism>
<evidence type="ECO:0000313" key="2">
    <source>
        <dbReference type="Proteomes" id="UP000887013"/>
    </source>
</evidence>